<evidence type="ECO:0000256" key="8">
    <source>
        <dbReference type="ARBA" id="ARBA00045159"/>
    </source>
</evidence>
<reference evidence="10" key="1">
    <citation type="journal article" date="2019" name="bioRxiv">
        <title>The Genome of the Zebra Mussel, Dreissena polymorpha: A Resource for Invasive Species Research.</title>
        <authorList>
            <person name="McCartney M.A."/>
            <person name="Auch B."/>
            <person name="Kono T."/>
            <person name="Mallez S."/>
            <person name="Zhang Y."/>
            <person name="Obille A."/>
            <person name="Becker A."/>
            <person name="Abrahante J.E."/>
            <person name="Garbe J."/>
            <person name="Badalamenti J.P."/>
            <person name="Herman A."/>
            <person name="Mangelson H."/>
            <person name="Liachko I."/>
            <person name="Sullivan S."/>
            <person name="Sone E.D."/>
            <person name="Koren S."/>
            <person name="Silverstein K.A.T."/>
            <person name="Beckman K.B."/>
            <person name="Gohl D.M."/>
        </authorList>
    </citation>
    <scope>NUCLEOTIDE SEQUENCE</scope>
    <source>
        <strain evidence="10">Duluth1</strain>
        <tissue evidence="10">Whole animal</tissue>
    </source>
</reference>
<dbReference type="SFLD" id="SFLDG01121">
    <property type="entry name" value="Diphthamide_biosynthesis"/>
    <property type="match status" value="1"/>
</dbReference>
<evidence type="ECO:0000256" key="4">
    <source>
        <dbReference type="ARBA" id="ARBA00021914"/>
    </source>
</evidence>
<dbReference type="SFLD" id="SFLDS00032">
    <property type="entry name" value="Radical_SAM_3-amino-3-carboxyp"/>
    <property type="match status" value="1"/>
</dbReference>
<organism evidence="10 11">
    <name type="scientific">Dreissena polymorpha</name>
    <name type="common">Zebra mussel</name>
    <name type="synonym">Mytilus polymorpha</name>
    <dbReference type="NCBI Taxonomy" id="45954"/>
    <lineage>
        <taxon>Eukaryota</taxon>
        <taxon>Metazoa</taxon>
        <taxon>Spiralia</taxon>
        <taxon>Lophotrochozoa</taxon>
        <taxon>Mollusca</taxon>
        <taxon>Bivalvia</taxon>
        <taxon>Autobranchia</taxon>
        <taxon>Heteroconchia</taxon>
        <taxon>Euheterodonta</taxon>
        <taxon>Imparidentia</taxon>
        <taxon>Neoheterodontei</taxon>
        <taxon>Myida</taxon>
        <taxon>Dreissenoidea</taxon>
        <taxon>Dreissenidae</taxon>
        <taxon>Dreissena</taxon>
    </lineage>
</organism>
<keyword evidence="7 9" id="KW-0411">Iron-sulfur</keyword>
<dbReference type="OrthoDB" id="449241at2759"/>
<dbReference type="AlphaFoldDB" id="A0A9D3YFU0"/>
<dbReference type="FunFam" id="3.40.50.11840:FF:000002">
    <property type="entry name" value="2-(3-amino-3-carboxypropyl)histidine synthase subunit 2"/>
    <property type="match status" value="1"/>
</dbReference>
<dbReference type="EMBL" id="JAIWYP010000016">
    <property type="protein sequence ID" value="KAH3697607.1"/>
    <property type="molecule type" value="Genomic_DNA"/>
</dbReference>
<comment type="pathway">
    <text evidence="2 9">Protein modification; peptidyl-diphthamide biosynthesis.</text>
</comment>
<dbReference type="Gene3D" id="3.40.50.11860">
    <property type="entry name" value="Diphthamide synthesis DPH1/DPH2 domain 3"/>
    <property type="match status" value="1"/>
</dbReference>
<dbReference type="PANTHER" id="PTHR10762:SF2">
    <property type="entry name" value="2-(3-AMINO-3-CARBOXYPROPYL)HISTIDINE SYNTHASE SUBUNIT 2"/>
    <property type="match status" value="1"/>
</dbReference>
<accession>A0A9D3YFU0</accession>
<evidence type="ECO:0000256" key="3">
    <source>
        <dbReference type="ARBA" id="ARBA00006179"/>
    </source>
</evidence>
<dbReference type="GO" id="GO:0017183">
    <property type="term" value="P:protein histidyl modification to diphthamide"/>
    <property type="evidence" value="ECO:0007669"/>
    <property type="project" value="InterPro"/>
</dbReference>
<dbReference type="Pfam" id="PF01866">
    <property type="entry name" value="Diphthamide_syn"/>
    <property type="match status" value="1"/>
</dbReference>
<protein>
    <recommendedName>
        <fullName evidence="4 9">2-(3-amino-3-carboxypropyl)histidine synthase subunit 2</fullName>
    </recommendedName>
</protein>
<comment type="cofactor">
    <cofactor evidence="1">
        <name>[4Fe-4S] cluster</name>
        <dbReference type="ChEBI" id="CHEBI:49883"/>
    </cofactor>
</comment>
<gene>
    <name evidence="10" type="ORF">DPMN_085111</name>
</gene>
<evidence type="ECO:0000256" key="6">
    <source>
        <dbReference type="ARBA" id="ARBA00023004"/>
    </source>
</evidence>
<dbReference type="NCBIfam" id="TIGR00322">
    <property type="entry name" value="diphth2_R"/>
    <property type="match status" value="1"/>
</dbReference>
<dbReference type="GO" id="GO:0090560">
    <property type="term" value="F:2-(3-amino-3-carboxypropyl)histidine synthase activity"/>
    <property type="evidence" value="ECO:0007669"/>
    <property type="project" value="InterPro"/>
</dbReference>
<dbReference type="InterPro" id="IPR042265">
    <property type="entry name" value="DPH1/DPH2_3"/>
</dbReference>
<keyword evidence="6 9" id="KW-0408">Iron</keyword>
<sequence>MEGVSMFSSNADSVLSRTVGSQALPTDHTQLDVVYEINRTLHWIKENGFKRVALQFPDELMGDAVSVTKQLERLVPEDARVFILGDTSYGSCCVDEVAAQHYNADCLVHYGRSCLSVPARIATQFVFGRLPLDLDDLADKVTVLFPSADANVILVYDSVFQYACDDIVKKLPQYTGISLSVLAIDKDKLQPDDKGSQIIQKCSRVIKIPQDKQLESYSFLYIGSESLTLTNLMYNFQSSTFFSYNPITRTGRKESVNVNKMLMKRYFMIEKAKDANIVGILVGTLGVANYLDILNRLKLLIKNAGKKSYVFIVGKINVAKLANFMEVDVFVLIACAENSLLDSSDFYKPVVTPYEMELACIPGREWTGEYPTAFGQLLEGGSHHMPVPDKVTGEETDVSLVTGRIRRSGVAGDVAMETGSALMVRDDTLTVATQAQSAGEYLSMRSWKGLEQKLGETPVTRAVEGQKGIAMGYQTEPGNP</sequence>
<dbReference type="PANTHER" id="PTHR10762">
    <property type="entry name" value="DIPHTHAMIDE BIOSYNTHESIS PROTEIN"/>
    <property type="match status" value="1"/>
</dbReference>
<keyword evidence="5 9" id="KW-0479">Metal-binding</keyword>
<evidence type="ECO:0000256" key="5">
    <source>
        <dbReference type="ARBA" id="ARBA00022723"/>
    </source>
</evidence>
<comment type="caution">
    <text evidence="10">The sequence shown here is derived from an EMBL/GenBank/DDBJ whole genome shotgun (WGS) entry which is preliminary data.</text>
</comment>
<evidence type="ECO:0000256" key="9">
    <source>
        <dbReference type="RuleBase" id="RU364133"/>
    </source>
</evidence>
<reference evidence="10" key="2">
    <citation type="submission" date="2020-11" db="EMBL/GenBank/DDBJ databases">
        <authorList>
            <person name="McCartney M.A."/>
            <person name="Auch B."/>
            <person name="Kono T."/>
            <person name="Mallez S."/>
            <person name="Becker A."/>
            <person name="Gohl D.M."/>
            <person name="Silverstein K.A.T."/>
            <person name="Koren S."/>
            <person name="Bechman K.B."/>
            <person name="Herman A."/>
            <person name="Abrahante J.E."/>
            <person name="Garbe J."/>
        </authorList>
    </citation>
    <scope>NUCLEOTIDE SEQUENCE</scope>
    <source>
        <strain evidence="10">Duluth1</strain>
        <tissue evidence="10">Whole animal</tissue>
    </source>
</reference>
<dbReference type="InterPro" id="IPR016435">
    <property type="entry name" value="DPH1/DPH2"/>
</dbReference>
<evidence type="ECO:0000256" key="1">
    <source>
        <dbReference type="ARBA" id="ARBA00001966"/>
    </source>
</evidence>
<dbReference type="GO" id="GO:0046872">
    <property type="term" value="F:metal ion binding"/>
    <property type="evidence" value="ECO:0007669"/>
    <property type="project" value="UniProtKB-KW"/>
</dbReference>
<dbReference type="FunFam" id="3.40.50.11860:FF:000001">
    <property type="entry name" value="2-(3-amino-3-carboxypropyl)histidine synthase subunit 2"/>
    <property type="match status" value="1"/>
</dbReference>
<proteinExistence type="inferred from homology"/>
<dbReference type="InterPro" id="IPR042263">
    <property type="entry name" value="DPH1/DPH2_1"/>
</dbReference>
<dbReference type="SFLD" id="SFLDF00408">
    <property type="entry name" value="Diphthamide_biosynthesis_famil"/>
    <property type="match status" value="1"/>
</dbReference>
<evidence type="ECO:0000313" key="11">
    <source>
        <dbReference type="Proteomes" id="UP000828390"/>
    </source>
</evidence>
<keyword evidence="11" id="KW-1185">Reference proteome</keyword>
<dbReference type="InterPro" id="IPR010014">
    <property type="entry name" value="DHP2"/>
</dbReference>
<comment type="similarity">
    <text evidence="3 9">Belongs to the DPH1/DPH2 family. DPH2 subfamily.</text>
</comment>
<name>A0A9D3YFU0_DREPO</name>
<dbReference type="GO" id="GO:0051536">
    <property type="term" value="F:iron-sulfur cluster binding"/>
    <property type="evidence" value="ECO:0007669"/>
    <property type="project" value="UniProtKB-KW"/>
</dbReference>
<dbReference type="Proteomes" id="UP000828390">
    <property type="component" value="Unassembled WGS sequence"/>
</dbReference>
<evidence type="ECO:0000256" key="2">
    <source>
        <dbReference type="ARBA" id="ARBA00005156"/>
    </source>
</evidence>
<evidence type="ECO:0000256" key="7">
    <source>
        <dbReference type="ARBA" id="ARBA00023014"/>
    </source>
</evidence>
<dbReference type="NCBIfam" id="TIGR00272">
    <property type="entry name" value="DPH2"/>
    <property type="match status" value="1"/>
</dbReference>
<evidence type="ECO:0000313" key="10">
    <source>
        <dbReference type="EMBL" id="KAH3697607.1"/>
    </source>
</evidence>
<comment type="function">
    <text evidence="8 9">Required for the first step of diphthamide biosynthesis, a post-translational modification of histidine which occurs in elongation factor 2. DPH1 and DPH2 transfer a 3-amino-3-carboxypropyl (ACP) group from S-adenosyl-L-methionine (SAM) to a histidine residue, the reaction is assisted by a reduction system comprising DPH3 and a NADH-dependent reductase. Facilitates the reduction of the catalytic iron-sulfur cluster found in the DPH1 subunit.</text>
</comment>
<dbReference type="Gene3D" id="3.40.50.11840">
    <property type="entry name" value="Diphthamide synthesis DPH1/DPH2 domain 1"/>
    <property type="match status" value="1"/>
</dbReference>